<evidence type="ECO:0000313" key="2">
    <source>
        <dbReference type="EMBL" id="OQE43635.1"/>
    </source>
</evidence>
<dbReference type="Proteomes" id="UP000191500">
    <property type="component" value="Unassembled WGS sequence"/>
</dbReference>
<proteinExistence type="predicted"/>
<protein>
    <recommendedName>
        <fullName evidence="4">Fungal N-terminal domain-containing protein</fullName>
    </recommendedName>
</protein>
<sequence>MEPVGVAFAAFSLFSELEACGKSLCRFSRDIRMAKKEVKLLKQEISNCRLLASIFEEVIRPVQNKVMQIAREEKLDQRLRDQSKLAHDQIREITHKLRPLHRGKSTGFTKLQAKIRWHFTKDDLQFPMATLGSVKSSLNLLTTLSLLDSAVASFSRVPNSDHAGRVQALEKITALEKQARRTERQFSDSMKVLHEQGRLDGQTDSAGNTLVITIIIKDIGKGTIKDARNLVKEFSNQSQVAHPTNPDASSQLISEDYMYSQPPPFIVNTSSARYPGTEVQMRRKPKSPSLRSRSFTCDNLRTPSKKPRPLGSEAELCIVVCDQSSASPRHSGLVTVEPEVELPVSHAFDDTVTNIQHSPSRSRSMYQAMPPFNESDLQERETRNRRHQSRSRSQKRE</sequence>
<gene>
    <name evidence="2" type="ORF">PENCOP_c003G05902</name>
</gene>
<evidence type="ECO:0000313" key="3">
    <source>
        <dbReference type="Proteomes" id="UP000191500"/>
    </source>
</evidence>
<feature type="compositionally biased region" description="Basic residues" evidence="1">
    <location>
        <begin position="383"/>
        <end position="397"/>
    </location>
</feature>
<organism evidence="2 3">
    <name type="scientific">Penicillium coprophilum</name>
    <dbReference type="NCBI Taxonomy" id="36646"/>
    <lineage>
        <taxon>Eukaryota</taxon>
        <taxon>Fungi</taxon>
        <taxon>Dikarya</taxon>
        <taxon>Ascomycota</taxon>
        <taxon>Pezizomycotina</taxon>
        <taxon>Eurotiomycetes</taxon>
        <taxon>Eurotiomycetidae</taxon>
        <taxon>Eurotiales</taxon>
        <taxon>Aspergillaceae</taxon>
        <taxon>Penicillium</taxon>
    </lineage>
</organism>
<comment type="caution">
    <text evidence="2">The sequence shown here is derived from an EMBL/GenBank/DDBJ whole genome shotgun (WGS) entry which is preliminary data.</text>
</comment>
<feature type="region of interest" description="Disordered" evidence="1">
    <location>
        <begin position="278"/>
        <end position="309"/>
    </location>
</feature>
<feature type="region of interest" description="Disordered" evidence="1">
    <location>
        <begin position="351"/>
        <end position="397"/>
    </location>
</feature>
<keyword evidence="3" id="KW-1185">Reference proteome</keyword>
<reference evidence="3" key="1">
    <citation type="journal article" date="2017" name="Nat. Microbiol.">
        <title>Global analysis of biosynthetic gene clusters reveals vast potential of secondary metabolite production in Penicillium species.</title>
        <authorList>
            <person name="Nielsen J.C."/>
            <person name="Grijseels S."/>
            <person name="Prigent S."/>
            <person name="Ji B."/>
            <person name="Dainat J."/>
            <person name="Nielsen K.F."/>
            <person name="Frisvad J.C."/>
            <person name="Workman M."/>
            <person name="Nielsen J."/>
        </authorList>
    </citation>
    <scope>NUCLEOTIDE SEQUENCE [LARGE SCALE GENOMIC DNA]</scope>
    <source>
        <strain evidence="3">IBT 31321</strain>
    </source>
</reference>
<evidence type="ECO:0008006" key="4">
    <source>
        <dbReference type="Google" id="ProtNLM"/>
    </source>
</evidence>
<accession>A0A1V6UYY3</accession>
<evidence type="ECO:0000256" key="1">
    <source>
        <dbReference type="SAM" id="MobiDB-lite"/>
    </source>
</evidence>
<dbReference type="EMBL" id="MDDG01000003">
    <property type="protein sequence ID" value="OQE43635.1"/>
    <property type="molecule type" value="Genomic_DNA"/>
</dbReference>
<feature type="compositionally biased region" description="Polar residues" evidence="1">
    <location>
        <begin position="351"/>
        <end position="365"/>
    </location>
</feature>
<name>A0A1V6UYY3_9EURO</name>
<dbReference type="AlphaFoldDB" id="A0A1V6UYY3"/>